<dbReference type="OrthoDB" id="3171021at2"/>
<feature type="domain" description="Glycosyltransferase 2-like" evidence="3">
    <location>
        <begin position="7"/>
        <end position="130"/>
    </location>
</feature>
<dbReference type="EMBL" id="JGYX01000002">
    <property type="protein sequence ID" value="KFI61425.1"/>
    <property type="molecule type" value="Genomic_DNA"/>
</dbReference>
<dbReference type="GO" id="GO:0050510">
    <property type="term" value="F:N-acetylgalactosaminyl-proteoglycan 3-beta-glucuronosyltransferase activity"/>
    <property type="evidence" value="ECO:0007669"/>
    <property type="project" value="UniProtKB-EC"/>
</dbReference>
<organism evidence="4 5">
    <name type="scientific">Bifidobacterium pullorum subsp. gallinarum</name>
    <dbReference type="NCBI Taxonomy" id="78344"/>
    <lineage>
        <taxon>Bacteria</taxon>
        <taxon>Bacillati</taxon>
        <taxon>Actinomycetota</taxon>
        <taxon>Actinomycetes</taxon>
        <taxon>Bifidobacteriales</taxon>
        <taxon>Bifidobacteriaceae</taxon>
        <taxon>Bifidobacterium</taxon>
    </lineage>
</organism>
<dbReference type="GO" id="GO:0047238">
    <property type="term" value="F:glucuronosyl-N-acetylgalactosaminyl-proteoglycan 4-beta-N-acetylgalactosaminyltransferase activity"/>
    <property type="evidence" value="ECO:0007669"/>
    <property type="project" value="UniProtKB-EC"/>
</dbReference>
<dbReference type="PANTHER" id="PTHR22916">
    <property type="entry name" value="GLYCOSYLTRANSFERASE"/>
    <property type="match status" value="1"/>
</dbReference>
<dbReference type="EC" id="2.4.1.226" evidence="4"/>
<dbReference type="eggNOG" id="COG1216">
    <property type="taxonomic scope" value="Bacteria"/>
</dbReference>
<dbReference type="EC" id="2.4.1.175" evidence="4"/>
<evidence type="ECO:0000313" key="5">
    <source>
        <dbReference type="Proteomes" id="UP000029046"/>
    </source>
</evidence>
<name>A0A087ARM5_9BIFI</name>
<gene>
    <name evidence="4" type="ORF">BIGA_0880</name>
</gene>
<keyword evidence="5" id="KW-1185">Reference proteome</keyword>
<dbReference type="RefSeq" id="WP_033507881.1">
    <property type="nucleotide sequence ID" value="NZ_JGYX01000002.1"/>
</dbReference>
<evidence type="ECO:0000313" key="4">
    <source>
        <dbReference type="EMBL" id="KFI61425.1"/>
    </source>
</evidence>
<comment type="caution">
    <text evidence="4">The sequence shown here is derived from an EMBL/GenBank/DDBJ whole genome shotgun (WGS) entry which is preliminary data.</text>
</comment>
<evidence type="ECO:0000259" key="3">
    <source>
        <dbReference type="Pfam" id="PF00535"/>
    </source>
</evidence>
<keyword evidence="1 4" id="KW-0328">Glycosyltransferase</keyword>
<keyword evidence="2 4" id="KW-0808">Transferase</keyword>
<dbReference type="Proteomes" id="UP000029046">
    <property type="component" value="Unassembled WGS sequence"/>
</dbReference>
<proteinExistence type="predicted"/>
<protein>
    <submittedName>
        <fullName evidence="4">Glycoside transferase family 2</fullName>
        <ecNumber evidence="4">2.4.1.175</ecNumber>
        <ecNumber evidence="4">2.4.1.226</ecNumber>
    </submittedName>
</protein>
<reference evidence="4 5" key="1">
    <citation type="submission" date="2014-03" db="EMBL/GenBank/DDBJ databases">
        <title>Genomics of Bifidobacteria.</title>
        <authorList>
            <person name="Ventura M."/>
            <person name="Milani C."/>
            <person name="Lugli G.A."/>
        </authorList>
    </citation>
    <scope>NUCLEOTIDE SEQUENCE [LARGE SCALE GENOMIC DNA]</scope>
    <source>
        <strain evidence="4 5">LMG 11586</strain>
    </source>
</reference>
<dbReference type="Pfam" id="PF00535">
    <property type="entry name" value="Glycos_transf_2"/>
    <property type="match status" value="1"/>
</dbReference>
<dbReference type="CDD" id="cd00761">
    <property type="entry name" value="Glyco_tranf_GTA_type"/>
    <property type="match status" value="1"/>
</dbReference>
<dbReference type="InterPro" id="IPR029044">
    <property type="entry name" value="Nucleotide-diphossugar_trans"/>
</dbReference>
<dbReference type="PANTHER" id="PTHR22916:SF51">
    <property type="entry name" value="GLYCOSYLTRANSFERASE EPSH-RELATED"/>
    <property type="match status" value="1"/>
</dbReference>
<evidence type="ECO:0000256" key="1">
    <source>
        <dbReference type="ARBA" id="ARBA00022676"/>
    </source>
</evidence>
<dbReference type="Gene3D" id="3.90.550.10">
    <property type="entry name" value="Spore Coat Polysaccharide Biosynthesis Protein SpsA, Chain A"/>
    <property type="match status" value="1"/>
</dbReference>
<sequence length="343" mass="39679">MNAPLITVVVAVYNIEEYLHRCVESILNQTYQNLEIILVDDGSTDRSGKICDEFCYDSRIKVIHKSNAGLGMARNSGIKTMRGEYVTFVDGDDYLEDYMIERLYHDLAEANGDTAIGGFVRVSRKKKIVVPNPLRGKALSQPDIIHKILVPMLGYAKSDDNHLEMSVWKSLFSSQIIRDCGIFFHSEREFISEDIIFNFDYYPHARRVVMSGCNGYYYCDNSGSLTTSYRADRFQMQKKLYLELAERTKRMKIYHESSQRLMSTLVSIARYSIKLEQLYAKTNGREKAWINIRKICEDDLLNNILSTHDVFGSIPSRVINYLIKKQYVVLLWIVMSLKNKFNV</sequence>
<dbReference type="AlphaFoldDB" id="A0A087ARM5"/>
<dbReference type="SUPFAM" id="SSF53448">
    <property type="entry name" value="Nucleotide-diphospho-sugar transferases"/>
    <property type="match status" value="1"/>
</dbReference>
<evidence type="ECO:0000256" key="2">
    <source>
        <dbReference type="ARBA" id="ARBA00022679"/>
    </source>
</evidence>
<accession>A0A087ARM5</accession>
<dbReference type="InterPro" id="IPR001173">
    <property type="entry name" value="Glyco_trans_2-like"/>
</dbReference>